<dbReference type="Proteomes" id="UP000228921">
    <property type="component" value="Unassembled WGS sequence"/>
</dbReference>
<evidence type="ECO:0000313" key="3">
    <source>
        <dbReference type="EMBL" id="PJF31803.1"/>
    </source>
</evidence>
<evidence type="ECO:0000259" key="2">
    <source>
        <dbReference type="Pfam" id="PF05193"/>
    </source>
</evidence>
<evidence type="ECO:0000259" key="1">
    <source>
        <dbReference type="Pfam" id="PF00675"/>
    </source>
</evidence>
<dbReference type="InterPro" id="IPR007863">
    <property type="entry name" value="Peptidase_M16_C"/>
</dbReference>
<protein>
    <submittedName>
        <fullName evidence="3">Insulinase family protein</fullName>
    </submittedName>
</protein>
<comment type="caution">
    <text evidence="3">The sequence shown here is derived from an EMBL/GenBank/DDBJ whole genome shotgun (WGS) entry which is preliminary data.</text>
</comment>
<dbReference type="InterPro" id="IPR011249">
    <property type="entry name" value="Metalloenz_LuxS/M16"/>
</dbReference>
<dbReference type="AlphaFoldDB" id="A0A2M8P2L7"/>
<dbReference type="Pfam" id="PF00675">
    <property type="entry name" value="Peptidase_M16"/>
    <property type="match status" value="1"/>
</dbReference>
<feature type="domain" description="Peptidase M16 N-terminal" evidence="1">
    <location>
        <begin position="33"/>
        <end position="153"/>
    </location>
</feature>
<dbReference type="InterPro" id="IPR050361">
    <property type="entry name" value="MPP/UQCRC_Complex"/>
</dbReference>
<dbReference type="Gene3D" id="3.30.830.10">
    <property type="entry name" value="Metalloenzyme, LuxS/M16 peptidase-like"/>
    <property type="match status" value="2"/>
</dbReference>
<dbReference type="PANTHER" id="PTHR11851">
    <property type="entry name" value="METALLOPROTEASE"/>
    <property type="match status" value="1"/>
</dbReference>
<name>A0A2M8P2L7_9CHLR</name>
<evidence type="ECO:0000313" key="4">
    <source>
        <dbReference type="Proteomes" id="UP000228921"/>
    </source>
</evidence>
<dbReference type="EMBL" id="PGTK01000002">
    <property type="protein sequence ID" value="PJF31803.1"/>
    <property type="molecule type" value="Genomic_DNA"/>
</dbReference>
<dbReference type="SUPFAM" id="SSF63411">
    <property type="entry name" value="LuxS/MPP-like metallohydrolase"/>
    <property type="match status" value="2"/>
</dbReference>
<gene>
    <name evidence="3" type="ORF">CUN51_02345</name>
</gene>
<dbReference type="PANTHER" id="PTHR11851:SF224">
    <property type="entry name" value="PROCESSING PROTEASE"/>
    <property type="match status" value="1"/>
</dbReference>
<dbReference type="Pfam" id="PF05193">
    <property type="entry name" value="Peptidase_M16_C"/>
    <property type="match status" value="1"/>
</dbReference>
<dbReference type="InterPro" id="IPR011765">
    <property type="entry name" value="Pept_M16_N"/>
</dbReference>
<organism evidence="3 4">
    <name type="scientific">Candidatus Thermofonsia Clade 1 bacterium</name>
    <dbReference type="NCBI Taxonomy" id="2364210"/>
    <lineage>
        <taxon>Bacteria</taxon>
        <taxon>Bacillati</taxon>
        <taxon>Chloroflexota</taxon>
        <taxon>Candidatus Thermofontia</taxon>
        <taxon>Candidatus Thermofonsia Clade 1</taxon>
    </lineage>
</organism>
<dbReference type="GO" id="GO:0046872">
    <property type="term" value="F:metal ion binding"/>
    <property type="evidence" value="ECO:0007669"/>
    <property type="project" value="InterPro"/>
</dbReference>
<proteinExistence type="predicted"/>
<reference evidence="3 4" key="1">
    <citation type="submission" date="2017-11" db="EMBL/GenBank/DDBJ databases">
        <title>Evolution of Phototrophy in the Chloroflexi Phylum Driven by Horizontal Gene Transfer.</title>
        <authorList>
            <person name="Ward L.M."/>
            <person name="Hemp J."/>
            <person name="Shih P.M."/>
            <person name="Mcglynn S.E."/>
            <person name="Fischer W."/>
        </authorList>
    </citation>
    <scope>NUCLEOTIDE SEQUENCE [LARGE SCALE GENOMIC DNA]</scope>
    <source>
        <strain evidence="3">CP2_2F</strain>
    </source>
</reference>
<sequence>MHNKMRRMMTTNSLSLPSSADILRVVLPNGITVLARENFANQSVVIGGSLAVGSLLDPEGKDGLADFVASALMRGTRNRPFDTLHESLESMGASLSVSGGGHTTGFGGKALAEDLGALLSILSDVLRNPAFPPDQTERLRGEILTALKIRAQDTRSVAYENFRALAYPPEHPYSRSMFVVAESLPRLTLDDLHAFHAQHYGASGMIIVIVGAVRAEDAVKLVAEQFGDWHNPVQPPVPKVAEVPSLPEPRQLFKTVPGKTQSDIVIGWAGPSRFAPDFQAANLANNILGVFGMMGRLGKSVREDQGLAYYAYSTVRGGHGPGPWTASAGVNPKNVRRAIESILREVERLTSELVSEEELADNKANFTGRLPLTLETNEGVAAAILNMETYQLGLDYLLHYAETINAITREDVLKAAQRYLSAKAYALSVAGPELSD</sequence>
<feature type="domain" description="Peptidase M16 C-terminal" evidence="2">
    <location>
        <begin position="187"/>
        <end position="365"/>
    </location>
</feature>
<accession>A0A2M8P2L7</accession>